<organism evidence="2 3">
    <name type="scientific">Geofilum rubicundum JCM 15548</name>
    <dbReference type="NCBI Taxonomy" id="1236989"/>
    <lineage>
        <taxon>Bacteria</taxon>
        <taxon>Pseudomonadati</taxon>
        <taxon>Bacteroidota</taxon>
        <taxon>Bacteroidia</taxon>
        <taxon>Marinilabiliales</taxon>
        <taxon>Marinilabiliaceae</taxon>
        <taxon>Geofilum</taxon>
    </lineage>
</organism>
<feature type="transmembrane region" description="Helical" evidence="1">
    <location>
        <begin position="6"/>
        <end position="28"/>
    </location>
</feature>
<dbReference type="EMBL" id="BAZW01000086">
    <property type="protein sequence ID" value="GAO27691.1"/>
    <property type="molecule type" value="Genomic_DNA"/>
</dbReference>
<reference evidence="2 3" key="1">
    <citation type="journal article" date="2015" name="Microbes Environ.">
        <title>Distribution and evolution of nitrogen fixation genes in the phylum bacteroidetes.</title>
        <authorList>
            <person name="Inoue J."/>
            <person name="Oshima K."/>
            <person name="Suda W."/>
            <person name="Sakamoto M."/>
            <person name="Iino T."/>
            <person name="Noda S."/>
            <person name="Hongoh Y."/>
            <person name="Hattori M."/>
            <person name="Ohkuma M."/>
        </authorList>
    </citation>
    <scope>NUCLEOTIDE SEQUENCE [LARGE SCALE GENOMIC DNA]</scope>
    <source>
        <strain evidence="2">JCM 15548</strain>
    </source>
</reference>
<dbReference type="STRING" id="1236989.JCM15548_14535"/>
<accession>A0A0E9LRC0</accession>
<protein>
    <submittedName>
        <fullName evidence="2">Uncharacterized protein</fullName>
    </submittedName>
</protein>
<sequence length="69" mass="8470">MKKKTIIWVLSGVAALVLLVVLLTKVVLELGWRERFGRRLMKIRGRIWWRWKVWMFLFCRRVLNWRISG</sequence>
<keyword evidence="1" id="KW-0472">Membrane</keyword>
<evidence type="ECO:0000256" key="1">
    <source>
        <dbReference type="SAM" id="Phobius"/>
    </source>
</evidence>
<evidence type="ECO:0000313" key="3">
    <source>
        <dbReference type="Proteomes" id="UP000032900"/>
    </source>
</evidence>
<keyword evidence="1" id="KW-1133">Transmembrane helix</keyword>
<dbReference type="RefSeq" id="WP_157482975.1">
    <property type="nucleotide sequence ID" value="NZ_BAZW01000086.1"/>
</dbReference>
<comment type="caution">
    <text evidence="2">The sequence shown here is derived from an EMBL/GenBank/DDBJ whole genome shotgun (WGS) entry which is preliminary data.</text>
</comment>
<keyword evidence="1" id="KW-0812">Transmembrane</keyword>
<evidence type="ECO:0000313" key="2">
    <source>
        <dbReference type="EMBL" id="GAO27691.1"/>
    </source>
</evidence>
<proteinExistence type="predicted"/>
<dbReference type="AlphaFoldDB" id="A0A0E9LRC0"/>
<keyword evidence="3" id="KW-1185">Reference proteome</keyword>
<name>A0A0E9LRC0_9BACT</name>
<dbReference type="Proteomes" id="UP000032900">
    <property type="component" value="Unassembled WGS sequence"/>
</dbReference>
<gene>
    <name evidence="2" type="ORF">JCM15548_14535</name>
</gene>